<reference evidence="2 3" key="1">
    <citation type="submission" date="2014-08" db="EMBL/GenBank/DDBJ databases">
        <title>Porphyromonas gingivicanis strain:COT-022_OH1391 Genome sequencing.</title>
        <authorList>
            <person name="Wallis C."/>
            <person name="Deusch O."/>
            <person name="O'Flynn C."/>
            <person name="Davis I."/>
            <person name="Jospin G."/>
            <person name="Darling A.E."/>
            <person name="Coil D.A."/>
            <person name="Alexiev A."/>
            <person name="Horsfall A."/>
            <person name="Kirkwood N."/>
            <person name="Harris S."/>
            <person name="Eisen J.A."/>
        </authorList>
    </citation>
    <scope>NUCLEOTIDE SEQUENCE [LARGE SCALE GENOMIC DNA]</scope>
    <source>
        <strain evidence="3">COT-022 OH1391</strain>
    </source>
</reference>
<proteinExistence type="predicted"/>
<dbReference type="PROSITE" id="PS50240">
    <property type="entry name" value="TRYPSIN_DOM"/>
    <property type="match status" value="1"/>
</dbReference>
<dbReference type="EMBL" id="JQZW01000013">
    <property type="protein sequence ID" value="KGN97368.1"/>
    <property type="molecule type" value="Genomic_DNA"/>
</dbReference>
<dbReference type="GO" id="GO:0004252">
    <property type="term" value="F:serine-type endopeptidase activity"/>
    <property type="evidence" value="ECO:0007669"/>
    <property type="project" value="InterPro"/>
</dbReference>
<evidence type="ECO:0000313" key="2">
    <source>
        <dbReference type="EMBL" id="KGN97368.1"/>
    </source>
</evidence>
<name>A0A0A2G295_9PORP</name>
<protein>
    <recommendedName>
        <fullName evidence="1">Peptidase S1 domain-containing protein</fullName>
    </recommendedName>
</protein>
<dbReference type="InterPro" id="IPR001254">
    <property type="entry name" value="Trypsin_dom"/>
</dbReference>
<dbReference type="Pfam" id="PF13365">
    <property type="entry name" value="Trypsin_2"/>
    <property type="match status" value="1"/>
</dbReference>
<dbReference type="Proteomes" id="UP000030134">
    <property type="component" value="Unassembled WGS sequence"/>
</dbReference>
<dbReference type="STRING" id="266762.HQ36_07370"/>
<dbReference type="SUPFAM" id="SSF50494">
    <property type="entry name" value="Trypsin-like serine proteases"/>
    <property type="match status" value="1"/>
</dbReference>
<comment type="caution">
    <text evidence="2">The sequence shown here is derived from an EMBL/GenBank/DDBJ whole genome shotgun (WGS) entry which is preliminary data.</text>
</comment>
<dbReference type="eggNOG" id="COG5640">
    <property type="taxonomic scope" value="Bacteria"/>
</dbReference>
<dbReference type="Gene3D" id="2.40.10.10">
    <property type="entry name" value="Trypsin-like serine proteases"/>
    <property type="match status" value="2"/>
</dbReference>
<dbReference type="GO" id="GO:0006508">
    <property type="term" value="P:proteolysis"/>
    <property type="evidence" value="ECO:0007669"/>
    <property type="project" value="InterPro"/>
</dbReference>
<dbReference type="InterPro" id="IPR009003">
    <property type="entry name" value="Peptidase_S1_PA"/>
</dbReference>
<organism evidence="2 3">
    <name type="scientific">Porphyromonas gingivicanis</name>
    <dbReference type="NCBI Taxonomy" id="266762"/>
    <lineage>
        <taxon>Bacteria</taxon>
        <taxon>Pseudomonadati</taxon>
        <taxon>Bacteroidota</taxon>
        <taxon>Bacteroidia</taxon>
        <taxon>Bacteroidales</taxon>
        <taxon>Porphyromonadaceae</taxon>
        <taxon>Porphyromonas</taxon>
    </lineage>
</organism>
<dbReference type="PROSITE" id="PS00134">
    <property type="entry name" value="TRYPSIN_HIS"/>
    <property type="match status" value="1"/>
</dbReference>
<gene>
    <name evidence="2" type="ORF">HQ36_07370</name>
</gene>
<dbReference type="InterPro" id="IPR043504">
    <property type="entry name" value="Peptidase_S1_PA_chymotrypsin"/>
</dbReference>
<feature type="domain" description="Peptidase S1" evidence="1">
    <location>
        <begin position="258"/>
        <end position="515"/>
    </location>
</feature>
<evidence type="ECO:0000313" key="3">
    <source>
        <dbReference type="Proteomes" id="UP000030134"/>
    </source>
</evidence>
<keyword evidence="3" id="KW-1185">Reference proteome</keyword>
<sequence>MSKFMACCSEEQLVCLLIGSFVWAYSPNALCGGRNINCNFGTYTYKTIFKQMKQIGLLSLFIALLFTTPKGLQAQLSKGGVPNINLSQLRNASTSLSVVTITPPSQKQIAQWMEASGDGFRNTYTIGIPQEVHITPENSGTRSVGESNNLVWQLVLESPGARGLQLFFSRFHLPEGACLYLFSPSTGEMKGAFGAHNNTEEACLAVAPVRGERIIVHYEAPTNDFSLPDLTIGSISYCFRNIVQDPTNGVYTPGEPWFSGGYSCAPNVIEHQEVEEISRSQVLLIVRGRSVCSGALINNSAQDGTAYVLTAAHCMNGSFRFPNDKEYRDESARQTIFFFNFRSPVGNRLVRGTEEQSLSGATIVAWDEDHDLCLLRITGVQDTQGGERCGIPASYRPYFSGWNAGEHQPPYVGLHHPAASVTRYNQVKEKVQLASFAAGSMQWNNVHWKINKWDIGTTAPGSSGSPLYDNKNLIIGALTGGNSYCHSPFNDYYYAISLCWSPESVPLGGLALYLDPKNTKEKTCSGLDPYAPKSPQRLSNNLYSLSRDDIEQTNGKLEEVTALASQYILKDSSRLLGVMIVASPSTVFNRNKLLIMAGDEHGPISTLYTQEIKHPVYKYWDPADEGQERTIGGIIEFFVPLNEEVLLPKNTTLYVGVEAMEKGEEGGMLPIVRMRSSEQNAHSAWVKSPLVGNRWLPNNSSELPSNLYYRGNYWMDLLTLPLDEVGNNTPNRWDMPSIAFMGGRLRLTLPELPEGDVHLNLYSLEGTRFFTSAVNYKIEEFAVPSLPFKHSWIVAVVLYKGVAYSYLLPYVMP</sequence>
<dbReference type="AlphaFoldDB" id="A0A0A2G295"/>
<dbReference type="InterPro" id="IPR018114">
    <property type="entry name" value="TRYPSIN_HIS"/>
</dbReference>
<evidence type="ECO:0000259" key="1">
    <source>
        <dbReference type="PROSITE" id="PS50240"/>
    </source>
</evidence>
<accession>A0A0A2G295</accession>